<dbReference type="PROSITE" id="PS00134">
    <property type="entry name" value="TRYPSIN_HIS"/>
    <property type="match status" value="1"/>
</dbReference>
<dbReference type="SMART" id="SM00020">
    <property type="entry name" value="Tryp_SPc"/>
    <property type="match status" value="1"/>
</dbReference>
<keyword evidence="9" id="KW-0325">Glycoprotein</keyword>
<dbReference type="GO" id="GO:0046872">
    <property type="term" value="F:metal ion binding"/>
    <property type="evidence" value="ECO:0007669"/>
    <property type="project" value="UniProtKB-KW"/>
</dbReference>
<evidence type="ECO:0000259" key="14">
    <source>
        <dbReference type="PROSITE" id="PS51888"/>
    </source>
</evidence>
<dbReference type="SMART" id="SM00680">
    <property type="entry name" value="CLIP"/>
    <property type="match status" value="2"/>
</dbReference>
<evidence type="ECO:0000259" key="13">
    <source>
        <dbReference type="PROSITE" id="PS50240"/>
    </source>
</evidence>
<evidence type="ECO:0000256" key="7">
    <source>
        <dbReference type="ARBA" id="ARBA00023145"/>
    </source>
</evidence>
<comment type="similarity">
    <text evidence="10 12">Belongs to the peptidase S1 family. CLIP subfamily.</text>
</comment>
<feature type="domain" description="Clip" evidence="14">
    <location>
        <begin position="26"/>
        <end position="80"/>
    </location>
</feature>
<accession>A0A5N4B526</accession>
<keyword evidence="12" id="KW-0964">Secreted</keyword>
<comment type="subcellular location">
    <subcellularLocation>
        <location evidence="12">Secreted</location>
    </subcellularLocation>
</comment>
<evidence type="ECO:0000256" key="6">
    <source>
        <dbReference type="ARBA" id="ARBA00022837"/>
    </source>
</evidence>
<feature type="signal peptide" evidence="12">
    <location>
        <begin position="1"/>
        <end position="18"/>
    </location>
</feature>
<dbReference type="InterPro" id="IPR043504">
    <property type="entry name" value="Peptidase_S1_PA_chymotrypsin"/>
</dbReference>
<dbReference type="CDD" id="cd00190">
    <property type="entry name" value="Tryp_SPc"/>
    <property type="match status" value="1"/>
</dbReference>
<keyword evidence="2" id="KW-0479">Metal-binding</keyword>
<dbReference type="AlphaFoldDB" id="A0A5N4B526"/>
<dbReference type="GO" id="GO:0006508">
    <property type="term" value="P:proteolysis"/>
    <property type="evidence" value="ECO:0007669"/>
    <property type="project" value="UniProtKB-KW"/>
</dbReference>
<keyword evidence="5 11" id="KW-0720">Serine protease</keyword>
<dbReference type="PANTHER" id="PTHR24260:SF145">
    <property type="entry name" value="FI17609P1-RELATED"/>
    <property type="match status" value="1"/>
</dbReference>
<feature type="domain" description="Peptidase S1" evidence="13">
    <location>
        <begin position="194"/>
        <end position="453"/>
    </location>
</feature>
<gene>
    <name evidence="15" type="ORF">PPYR_01624</name>
</gene>
<evidence type="ECO:0000256" key="9">
    <source>
        <dbReference type="ARBA" id="ARBA00023180"/>
    </source>
</evidence>
<evidence type="ECO:0000256" key="10">
    <source>
        <dbReference type="ARBA" id="ARBA00024195"/>
    </source>
</evidence>
<dbReference type="FunFam" id="2.40.10.10:FF:000028">
    <property type="entry name" value="Serine protease easter"/>
    <property type="match status" value="1"/>
</dbReference>
<dbReference type="InterPro" id="IPR001314">
    <property type="entry name" value="Peptidase_S1A"/>
</dbReference>
<dbReference type="Pfam" id="PF12032">
    <property type="entry name" value="CLIP"/>
    <property type="match status" value="2"/>
</dbReference>
<keyword evidence="7" id="KW-0865">Zymogen</keyword>
<reference evidence="15 16" key="1">
    <citation type="journal article" date="2018" name="Elife">
        <title>Firefly genomes illuminate parallel origins of bioluminescence in beetles.</title>
        <authorList>
            <person name="Fallon T.R."/>
            <person name="Lower S.E."/>
            <person name="Chang C.H."/>
            <person name="Bessho-Uehara M."/>
            <person name="Martin G.J."/>
            <person name="Bewick A.J."/>
            <person name="Behringer M."/>
            <person name="Debat H.J."/>
            <person name="Wong I."/>
            <person name="Day J.C."/>
            <person name="Suvorov A."/>
            <person name="Silva C.J."/>
            <person name="Stanger-Hall K.F."/>
            <person name="Hall D.W."/>
            <person name="Schmitz R.J."/>
            <person name="Nelson D.R."/>
            <person name="Lewis S.M."/>
            <person name="Shigenobu S."/>
            <person name="Bybee S.M."/>
            <person name="Larracuente A.M."/>
            <person name="Oba Y."/>
            <person name="Weng J.K."/>
        </authorList>
    </citation>
    <scope>NUCLEOTIDE SEQUENCE [LARGE SCALE GENOMIC DNA]</scope>
    <source>
        <strain evidence="15">1611_PpyrPB1</strain>
        <tissue evidence="15">Whole body</tissue>
    </source>
</reference>
<dbReference type="PROSITE" id="PS50240">
    <property type="entry name" value="TRYPSIN_DOM"/>
    <property type="match status" value="1"/>
</dbReference>
<dbReference type="GO" id="GO:0005576">
    <property type="term" value="C:extracellular region"/>
    <property type="evidence" value="ECO:0007669"/>
    <property type="project" value="UniProtKB-SubCell"/>
</dbReference>
<dbReference type="InterPro" id="IPR018114">
    <property type="entry name" value="TRYPSIN_HIS"/>
</dbReference>
<dbReference type="Gene3D" id="3.30.1640.30">
    <property type="match status" value="2"/>
</dbReference>
<dbReference type="SUPFAM" id="SSF50494">
    <property type="entry name" value="Trypsin-like serine proteases"/>
    <property type="match status" value="1"/>
</dbReference>
<evidence type="ECO:0000256" key="5">
    <source>
        <dbReference type="ARBA" id="ARBA00022825"/>
    </source>
</evidence>
<dbReference type="InterPro" id="IPR001254">
    <property type="entry name" value="Trypsin_dom"/>
</dbReference>
<dbReference type="EMBL" id="VVIM01000001">
    <property type="protein sequence ID" value="KAB0804654.1"/>
    <property type="molecule type" value="Genomic_DNA"/>
</dbReference>
<proteinExistence type="inferred from homology"/>
<keyword evidence="16" id="KW-1185">Reference proteome</keyword>
<feature type="domain" description="Clip" evidence="14">
    <location>
        <begin position="100"/>
        <end position="154"/>
    </location>
</feature>
<keyword evidence="8" id="KW-1015">Disulfide bond</keyword>
<evidence type="ECO:0000256" key="8">
    <source>
        <dbReference type="ARBA" id="ARBA00023157"/>
    </source>
</evidence>
<dbReference type="EC" id="3.4.21.-" evidence="11"/>
<evidence type="ECO:0000256" key="11">
    <source>
        <dbReference type="RuleBase" id="RU363034"/>
    </source>
</evidence>
<dbReference type="PROSITE" id="PS00135">
    <property type="entry name" value="TRYPSIN_SER"/>
    <property type="match status" value="1"/>
</dbReference>
<evidence type="ECO:0000313" key="15">
    <source>
        <dbReference type="EMBL" id="KAB0804654.1"/>
    </source>
</evidence>
<dbReference type="Proteomes" id="UP000327044">
    <property type="component" value="Unassembled WGS sequence"/>
</dbReference>
<dbReference type="Pfam" id="PF00089">
    <property type="entry name" value="Trypsin"/>
    <property type="match status" value="1"/>
</dbReference>
<evidence type="ECO:0000256" key="1">
    <source>
        <dbReference type="ARBA" id="ARBA00022670"/>
    </source>
</evidence>
<comment type="caution">
    <text evidence="15">The sequence shown here is derived from an EMBL/GenBank/DDBJ whole genome shotgun (WGS) entry which is preliminary data.</text>
</comment>
<dbReference type="GO" id="GO:0004252">
    <property type="term" value="F:serine-type endopeptidase activity"/>
    <property type="evidence" value="ECO:0007669"/>
    <property type="project" value="UniProtKB-UniRule"/>
</dbReference>
<dbReference type="PRINTS" id="PR00722">
    <property type="entry name" value="CHYMOTRYPSIN"/>
</dbReference>
<name>A0A5N4B526_PHOPY</name>
<dbReference type="InterPro" id="IPR009003">
    <property type="entry name" value="Peptidase_S1_PA"/>
</dbReference>
<evidence type="ECO:0000256" key="2">
    <source>
        <dbReference type="ARBA" id="ARBA00022723"/>
    </source>
</evidence>
<dbReference type="InterPro" id="IPR051333">
    <property type="entry name" value="CLIP_Serine_Protease"/>
</dbReference>
<dbReference type="Gene3D" id="2.40.10.10">
    <property type="entry name" value="Trypsin-like serine proteases"/>
    <property type="match status" value="2"/>
</dbReference>
<dbReference type="GO" id="GO:0051604">
    <property type="term" value="P:protein maturation"/>
    <property type="evidence" value="ECO:0007669"/>
    <property type="project" value="UniProtKB-ARBA"/>
</dbReference>
<evidence type="ECO:0000256" key="3">
    <source>
        <dbReference type="ARBA" id="ARBA00022729"/>
    </source>
</evidence>
<evidence type="ECO:0000313" key="16">
    <source>
        <dbReference type="Proteomes" id="UP000327044"/>
    </source>
</evidence>
<keyword evidence="3 12" id="KW-0732">Signal</keyword>
<organism evidence="15 16">
    <name type="scientific">Photinus pyralis</name>
    <name type="common">Common eastern firefly</name>
    <name type="synonym">Lampyris pyralis</name>
    <dbReference type="NCBI Taxonomy" id="7054"/>
    <lineage>
        <taxon>Eukaryota</taxon>
        <taxon>Metazoa</taxon>
        <taxon>Ecdysozoa</taxon>
        <taxon>Arthropoda</taxon>
        <taxon>Hexapoda</taxon>
        <taxon>Insecta</taxon>
        <taxon>Pterygota</taxon>
        <taxon>Neoptera</taxon>
        <taxon>Endopterygota</taxon>
        <taxon>Coleoptera</taxon>
        <taxon>Polyphaga</taxon>
        <taxon>Elateriformia</taxon>
        <taxon>Elateroidea</taxon>
        <taxon>Lampyridae</taxon>
        <taxon>Lampyrinae</taxon>
        <taxon>Photinus</taxon>
    </lineage>
</organism>
<dbReference type="InterPro" id="IPR038565">
    <property type="entry name" value="CLIP_sf"/>
</dbReference>
<keyword evidence="1 11" id="KW-0645">Protease</keyword>
<dbReference type="InterPro" id="IPR033116">
    <property type="entry name" value="TRYPSIN_SER"/>
</dbReference>
<comment type="domain">
    <text evidence="12">The clip domain consists of 35-55 residues which are 'knitted' together usually by 3 conserved disulfide bonds forming a clip-like compact structure.</text>
</comment>
<evidence type="ECO:0000256" key="12">
    <source>
        <dbReference type="RuleBase" id="RU366078"/>
    </source>
</evidence>
<protein>
    <recommendedName>
        <fullName evidence="12">CLIP domain-containing serine protease</fullName>
        <ecNumber evidence="11">3.4.21.-</ecNumber>
    </recommendedName>
</protein>
<evidence type="ECO:0000256" key="4">
    <source>
        <dbReference type="ARBA" id="ARBA00022801"/>
    </source>
</evidence>
<dbReference type="PANTHER" id="PTHR24260">
    <property type="match status" value="1"/>
</dbReference>
<keyword evidence="4 11" id="KW-0378">Hydrolase</keyword>
<sequence length="454" mass="51036">MIWLIFLISCLTLKPLNAQNAFEARLCTAPDKRTGTCIPVKLCQPMVHYLLQAPSITHEIADMLIRYRCDPTIQEIMVCCPNGPIIINATQKLETIEPKSCTTPHKRIGTCVPIKMCLPMIDYLQRVPSITQEISEMLNEFQCDLTQNDIMVCCPKEPIIINEVRKMFSRNVVQHRNIDLLPENCGELPGGNRIIGGNKTTLFEFPWMALLAYRSQNIVEFRCGGSIINSRYILTAAHCITQLQPLQLVFVRSGEYNISSSIDCQDYNNGLFQICASPVQDIAIEEVIPHPNYNRMALSNDIGLIRLVAPLNFSVENVKPICLPTDNDLLRADLTFRVLTVTGWGLTETGRRSEDLLKVEVGVTSLENCRRIYANTPALLNEKQICAGGHKKRDSCGGDSGGPLQRIDTLYDDSRFVQYGIVSFGPRLCGQEGFPGVYTRTDSYMEWILDNLRP</sequence>
<dbReference type="InParanoid" id="A0A5N4B526"/>
<dbReference type="InterPro" id="IPR022700">
    <property type="entry name" value="CLIP"/>
</dbReference>
<dbReference type="FunFam" id="2.40.10.10:FF:000078">
    <property type="entry name" value="Serine protease H137"/>
    <property type="match status" value="1"/>
</dbReference>
<keyword evidence="6" id="KW-0106">Calcium</keyword>
<dbReference type="PROSITE" id="PS51888">
    <property type="entry name" value="CLIP"/>
    <property type="match status" value="2"/>
</dbReference>
<feature type="chain" id="PRO_5024499392" description="CLIP domain-containing serine protease" evidence="12">
    <location>
        <begin position="19"/>
        <end position="454"/>
    </location>
</feature>